<dbReference type="Proteomes" id="UP000254055">
    <property type="component" value="Unassembled WGS sequence"/>
</dbReference>
<reference evidence="1 2" key="1">
    <citation type="submission" date="2018-06" db="EMBL/GenBank/DDBJ databases">
        <authorList>
            <consortium name="Pathogen Informatics"/>
            <person name="Doyle S."/>
        </authorList>
    </citation>
    <scope>NUCLEOTIDE SEQUENCE [LARGE SCALE GENOMIC DNA]</scope>
    <source>
        <strain evidence="1 2">NCTC12229</strain>
    </source>
</reference>
<dbReference type="AlphaFoldDB" id="A0A378WSB6"/>
<name>A0A378WSB6_9NEIS</name>
<protein>
    <submittedName>
        <fullName evidence="1">Uncharacterized protein</fullName>
    </submittedName>
</protein>
<evidence type="ECO:0000313" key="1">
    <source>
        <dbReference type="EMBL" id="SUA44138.1"/>
    </source>
</evidence>
<proteinExistence type="predicted"/>
<organism evidence="1 2">
    <name type="scientific">Neisseria zoodegmatis</name>
    <dbReference type="NCBI Taxonomy" id="326523"/>
    <lineage>
        <taxon>Bacteria</taxon>
        <taxon>Pseudomonadati</taxon>
        <taxon>Pseudomonadota</taxon>
        <taxon>Betaproteobacteria</taxon>
        <taxon>Neisseriales</taxon>
        <taxon>Neisseriaceae</taxon>
        <taxon>Neisseria</taxon>
    </lineage>
</organism>
<dbReference type="RefSeq" id="WP_115134253.1">
    <property type="nucleotide sequence ID" value="NZ_UGRS01000002.1"/>
</dbReference>
<accession>A0A378WSB6</accession>
<gene>
    <name evidence="1" type="ORF">NCTC12229_01623</name>
</gene>
<evidence type="ECO:0000313" key="2">
    <source>
        <dbReference type="Proteomes" id="UP000254055"/>
    </source>
</evidence>
<sequence length="98" mass="11095">MARSNCPAHDDFVTNLLSFEEAYQMLSMNPSTVFKTSAGNEFTALATLTISGPHKGEKVIRFMRAKDGKEHARVYECCWGHKTNCNRTFINSYTKVLK</sequence>
<dbReference type="EMBL" id="UGRS01000002">
    <property type="protein sequence ID" value="SUA44138.1"/>
    <property type="molecule type" value="Genomic_DNA"/>
</dbReference>